<keyword evidence="1" id="KW-0812">Transmembrane</keyword>
<dbReference type="AlphaFoldDB" id="A0A7J0G6W1"/>
<evidence type="ECO:0000313" key="3">
    <source>
        <dbReference type="Proteomes" id="UP000585474"/>
    </source>
</evidence>
<sequence>MGLSKNFGVLSPDIPRNCRWPLPLVQVYSMAIILSLLNNYRSKVKMSSARIAAVFDSVCTELQRKGPPSLLYSDSSAEAPCPSKANVFSLSSDAEDHRVYFIMIAWRRSLPCPNKENDWKQTEHGGSEGWIRHMEYGTALEQPVPRNINADRGSA</sequence>
<dbReference type="EMBL" id="BJWL01000018">
    <property type="protein sequence ID" value="GFZ06534.1"/>
    <property type="molecule type" value="Genomic_DNA"/>
</dbReference>
<gene>
    <name evidence="2" type="ORF">Acr_18g0007040</name>
</gene>
<name>A0A7J0G6W1_9ERIC</name>
<protein>
    <submittedName>
        <fullName evidence="2">Uncharacterized protein</fullName>
    </submittedName>
</protein>
<accession>A0A7J0G6W1</accession>
<dbReference type="Proteomes" id="UP000585474">
    <property type="component" value="Unassembled WGS sequence"/>
</dbReference>
<feature type="transmembrane region" description="Helical" evidence="1">
    <location>
        <begin position="20"/>
        <end position="40"/>
    </location>
</feature>
<organism evidence="2 3">
    <name type="scientific">Actinidia rufa</name>
    <dbReference type="NCBI Taxonomy" id="165716"/>
    <lineage>
        <taxon>Eukaryota</taxon>
        <taxon>Viridiplantae</taxon>
        <taxon>Streptophyta</taxon>
        <taxon>Embryophyta</taxon>
        <taxon>Tracheophyta</taxon>
        <taxon>Spermatophyta</taxon>
        <taxon>Magnoliopsida</taxon>
        <taxon>eudicotyledons</taxon>
        <taxon>Gunneridae</taxon>
        <taxon>Pentapetalae</taxon>
        <taxon>asterids</taxon>
        <taxon>Ericales</taxon>
        <taxon>Actinidiaceae</taxon>
        <taxon>Actinidia</taxon>
    </lineage>
</organism>
<evidence type="ECO:0000313" key="2">
    <source>
        <dbReference type="EMBL" id="GFZ06534.1"/>
    </source>
</evidence>
<proteinExistence type="predicted"/>
<reference evidence="2 3" key="1">
    <citation type="submission" date="2019-07" db="EMBL/GenBank/DDBJ databases">
        <title>De Novo Assembly of kiwifruit Actinidia rufa.</title>
        <authorList>
            <person name="Sugita-Konishi S."/>
            <person name="Sato K."/>
            <person name="Mori E."/>
            <person name="Abe Y."/>
            <person name="Kisaki G."/>
            <person name="Hamano K."/>
            <person name="Suezawa K."/>
            <person name="Otani M."/>
            <person name="Fukuda T."/>
            <person name="Manabe T."/>
            <person name="Gomi K."/>
            <person name="Tabuchi M."/>
            <person name="Akimitsu K."/>
            <person name="Kataoka I."/>
        </authorList>
    </citation>
    <scope>NUCLEOTIDE SEQUENCE [LARGE SCALE GENOMIC DNA]</scope>
    <source>
        <strain evidence="3">cv. Fuchu</strain>
    </source>
</reference>
<keyword evidence="3" id="KW-1185">Reference proteome</keyword>
<evidence type="ECO:0000256" key="1">
    <source>
        <dbReference type="SAM" id="Phobius"/>
    </source>
</evidence>
<keyword evidence="1" id="KW-1133">Transmembrane helix</keyword>
<comment type="caution">
    <text evidence="2">The sequence shown here is derived from an EMBL/GenBank/DDBJ whole genome shotgun (WGS) entry which is preliminary data.</text>
</comment>
<keyword evidence="1" id="KW-0472">Membrane</keyword>